<comment type="caution">
    <text evidence="4">The sequence shown here is derived from an EMBL/GenBank/DDBJ whole genome shotgun (WGS) entry which is preliminary data.</text>
</comment>
<feature type="region of interest" description="Disordered" evidence="2">
    <location>
        <begin position="85"/>
        <end position="107"/>
    </location>
</feature>
<keyword evidence="1" id="KW-0418">Kinase</keyword>
<dbReference type="RefSeq" id="WP_209266265.1">
    <property type="nucleotide sequence ID" value="NZ_JAFFZN010000016.1"/>
</dbReference>
<dbReference type="CDD" id="cd16936">
    <property type="entry name" value="HATPase_RsbW-like"/>
    <property type="match status" value="1"/>
</dbReference>
<dbReference type="Proteomes" id="UP001518976">
    <property type="component" value="Unassembled WGS sequence"/>
</dbReference>
<keyword evidence="5" id="KW-1185">Reference proteome</keyword>
<gene>
    <name evidence="4" type="ORF">JW592_18705</name>
</gene>
<accession>A0ABS3WWF4</accession>
<reference evidence="4 5" key="1">
    <citation type="submission" date="2021-02" db="EMBL/GenBank/DDBJ databases">
        <title>Streptomyces spirodelae sp. nov., isolated from duckweed.</title>
        <authorList>
            <person name="Saimee Y."/>
            <person name="Duangmal K."/>
        </authorList>
    </citation>
    <scope>NUCLEOTIDE SEQUENCE [LARGE SCALE GENOMIC DNA]</scope>
    <source>
        <strain evidence="4 5">DW4-2</strain>
    </source>
</reference>
<feature type="region of interest" description="Disordered" evidence="2">
    <location>
        <begin position="1"/>
        <end position="27"/>
    </location>
</feature>
<dbReference type="GO" id="GO:0005524">
    <property type="term" value="F:ATP binding"/>
    <property type="evidence" value="ECO:0007669"/>
    <property type="project" value="UniProtKB-KW"/>
</dbReference>
<dbReference type="PANTHER" id="PTHR35526">
    <property type="entry name" value="ANTI-SIGMA-F FACTOR RSBW-RELATED"/>
    <property type="match status" value="1"/>
</dbReference>
<proteinExistence type="predicted"/>
<keyword evidence="4" id="KW-0067">ATP-binding</keyword>
<evidence type="ECO:0000256" key="2">
    <source>
        <dbReference type="SAM" id="MobiDB-lite"/>
    </source>
</evidence>
<evidence type="ECO:0000259" key="3">
    <source>
        <dbReference type="Pfam" id="PF13581"/>
    </source>
</evidence>
<evidence type="ECO:0000313" key="5">
    <source>
        <dbReference type="Proteomes" id="UP001518976"/>
    </source>
</evidence>
<dbReference type="InterPro" id="IPR036890">
    <property type="entry name" value="HATPase_C_sf"/>
</dbReference>
<keyword evidence="1" id="KW-0723">Serine/threonine-protein kinase</keyword>
<evidence type="ECO:0000256" key="1">
    <source>
        <dbReference type="ARBA" id="ARBA00022527"/>
    </source>
</evidence>
<keyword evidence="4" id="KW-0547">Nucleotide-binding</keyword>
<keyword evidence="1" id="KW-0808">Transferase</keyword>
<protein>
    <submittedName>
        <fullName evidence="4">ATP-binding protein</fullName>
    </submittedName>
</protein>
<dbReference type="InterPro" id="IPR003594">
    <property type="entry name" value="HATPase_dom"/>
</dbReference>
<dbReference type="EMBL" id="JAFFZN010000016">
    <property type="protein sequence ID" value="MBO8187474.1"/>
    <property type="molecule type" value="Genomic_DNA"/>
</dbReference>
<dbReference type="Gene3D" id="3.30.565.10">
    <property type="entry name" value="Histidine kinase-like ATPase, C-terminal domain"/>
    <property type="match status" value="1"/>
</dbReference>
<dbReference type="PANTHER" id="PTHR35526:SF3">
    <property type="entry name" value="ANTI-SIGMA-F FACTOR RSBW"/>
    <property type="match status" value="1"/>
</dbReference>
<evidence type="ECO:0000313" key="4">
    <source>
        <dbReference type="EMBL" id="MBO8187474.1"/>
    </source>
</evidence>
<dbReference type="InterPro" id="IPR050267">
    <property type="entry name" value="Anti-sigma-factor_SerPK"/>
</dbReference>
<feature type="domain" description="Histidine kinase/HSP90-like ATPase" evidence="3">
    <location>
        <begin position="26"/>
        <end position="132"/>
    </location>
</feature>
<name>A0ABS3WWF4_9ACTN</name>
<dbReference type="Pfam" id="PF13581">
    <property type="entry name" value="HATPase_c_2"/>
    <property type="match status" value="1"/>
</dbReference>
<organism evidence="4 5">
    <name type="scientific">Streptomyces spirodelae</name>
    <dbReference type="NCBI Taxonomy" id="2812904"/>
    <lineage>
        <taxon>Bacteria</taxon>
        <taxon>Bacillati</taxon>
        <taxon>Actinomycetota</taxon>
        <taxon>Actinomycetes</taxon>
        <taxon>Kitasatosporales</taxon>
        <taxon>Streptomycetaceae</taxon>
        <taxon>Streptomyces</taxon>
    </lineage>
</organism>
<sequence length="141" mass="14627">MSETETARTAHTATTATPLVLEGHSPAGIPRARGIARAFAENLDPPPATETAGAFALVTCELATNALRHGGGPYTIELSATPETVSVAVSDRSPHPPRQRTPDLNGGTGGFGWPMVLRLAEHVTVTADLGGGKTILAQLRR</sequence>
<dbReference type="SUPFAM" id="SSF55874">
    <property type="entry name" value="ATPase domain of HSP90 chaperone/DNA topoisomerase II/histidine kinase"/>
    <property type="match status" value="1"/>
</dbReference>